<accession>A0A0E9U2C3</accession>
<organism evidence="1">
    <name type="scientific">Anguilla anguilla</name>
    <name type="common">European freshwater eel</name>
    <name type="synonym">Muraena anguilla</name>
    <dbReference type="NCBI Taxonomy" id="7936"/>
    <lineage>
        <taxon>Eukaryota</taxon>
        <taxon>Metazoa</taxon>
        <taxon>Chordata</taxon>
        <taxon>Craniata</taxon>
        <taxon>Vertebrata</taxon>
        <taxon>Euteleostomi</taxon>
        <taxon>Actinopterygii</taxon>
        <taxon>Neopterygii</taxon>
        <taxon>Teleostei</taxon>
        <taxon>Anguilliformes</taxon>
        <taxon>Anguillidae</taxon>
        <taxon>Anguilla</taxon>
    </lineage>
</organism>
<sequence>MSASLLGHCLLIRNT</sequence>
<dbReference type="EMBL" id="GBXM01048626">
    <property type="protein sequence ID" value="JAH59951.1"/>
    <property type="molecule type" value="Transcribed_RNA"/>
</dbReference>
<reference evidence="1" key="1">
    <citation type="submission" date="2014-11" db="EMBL/GenBank/DDBJ databases">
        <authorList>
            <person name="Amaro Gonzalez C."/>
        </authorList>
    </citation>
    <scope>NUCLEOTIDE SEQUENCE</scope>
</reference>
<protein>
    <submittedName>
        <fullName evidence="1">Uncharacterized protein</fullName>
    </submittedName>
</protein>
<evidence type="ECO:0000313" key="1">
    <source>
        <dbReference type="EMBL" id="JAH59951.1"/>
    </source>
</evidence>
<reference evidence="1" key="2">
    <citation type="journal article" date="2015" name="Fish Shellfish Immunol.">
        <title>Early steps in the European eel (Anguilla anguilla)-Vibrio vulnificus interaction in the gills: Role of the RtxA13 toxin.</title>
        <authorList>
            <person name="Callol A."/>
            <person name="Pajuelo D."/>
            <person name="Ebbesson L."/>
            <person name="Teles M."/>
            <person name="MacKenzie S."/>
            <person name="Amaro C."/>
        </authorList>
    </citation>
    <scope>NUCLEOTIDE SEQUENCE</scope>
</reference>
<name>A0A0E9U2C3_ANGAN</name>
<proteinExistence type="predicted"/>